<evidence type="ECO:0000313" key="11">
    <source>
        <dbReference type="EMBL" id="OJZ73395.1"/>
    </source>
</evidence>
<evidence type="ECO:0000256" key="8">
    <source>
        <dbReference type="RuleBase" id="RU003664"/>
    </source>
</evidence>
<evidence type="ECO:0000256" key="7">
    <source>
        <dbReference type="HAMAP-Rule" id="MF_00639"/>
    </source>
</evidence>
<comment type="catalytic activity">
    <reaction evidence="7 8">
        <text>UDP-N-acetyl-alpha-D-muramoyl-L-alanine + D-glutamate + ATP = UDP-N-acetyl-alpha-D-muramoyl-L-alanyl-D-glutamate + ADP + phosphate + H(+)</text>
        <dbReference type="Rhea" id="RHEA:16429"/>
        <dbReference type="ChEBI" id="CHEBI:15378"/>
        <dbReference type="ChEBI" id="CHEBI:29986"/>
        <dbReference type="ChEBI" id="CHEBI:30616"/>
        <dbReference type="ChEBI" id="CHEBI:43474"/>
        <dbReference type="ChEBI" id="CHEBI:83898"/>
        <dbReference type="ChEBI" id="CHEBI:83900"/>
        <dbReference type="ChEBI" id="CHEBI:456216"/>
        <dbReference type="EC" id="6.3.2.9"/>
    </reaction>
</comment>
<keyword evidence="7 8" id="KW-0573">Peptidoglycan synthesis</keyword>
<dbReference type="GO" id="GO:0071555">
    <property type="term" value="P:cell wall organization"/>
    <property type="evidence" value="ECO:0007669"/>
    <property type="project" value="UniProtKB-KW"/>
</dbReference>
<gene>
    <name evidence="7" type="primary">murD</name>
    <name evidence="11" type="ORF">BRW65_14035</name>
</gene>
<dbReference type="SUPFAM" id="SSF53623">
    <property type="entry name" value="MurD-like peptide ligases, catalytic domain"/>
    <property type="match status" value="1"/>
</dbReference>
<comment type="subcellular location">
    <subcellularLocation>
        <location evidence="1 7 8">Cytoplasm</location>
    </subcellularLocation>
</comment>
<dbReference type="InterPro" id="IPR005762">
    <property type="entry name" value="MurD"/>
</dbReference>
<dbReference type="HAMAP" id="MF_00639">
    <property type="entry name" value="MurD"/>
    <property type="match status" value="1"/>
</dbReference>
<dbReference type="GO" id="GO:0009252">
    <property type="term" value="P:peptidoglycan biosynthetic process"/>
    <property type="evidence" value="ECO:0007669"/>
    <property type="project" value="UniProtKB-UniRule"/>
</dbReference>
<evidence type="ECO:0000256" key="3">
    <source>
        <dbReference type="ARBA" id="ARBA00022490"/>
    </source>
</evidence>
<dbReference type="Pfam" id="PF02875">
    <property type="entry name" value="Mur_ligase_C"/>
    <property type="match status" value="1"/>
</dbReference>
<dbReference type="NCBIfam" id="TIGR01087">
    <property type="entry name" value="murD"/>
    <property type="match status" value="1"/>
</dbReference>
<comment type="pathway">
    <text evidence="2 7 8">Cell wall biogenesis; peptidoglycan biosynthesis.</text>
</comment>
<keyword evidence="12" id="KW-1185">Reference proteome</keyword>
<dbReference type="SUPFAM" id="SSF51984">
    <property type="entry name" value="MurCD N-terminal domain"/>
    <property type="match status" value="1"/>
</dbReference>
<comment type="similarity">
    <text evidence="7">Belongs to the MurCDEF family.</text>
</comment>
<dbReference type="InterPro" id="IPR036615">
    <property type="entry name" value="Mur_ligase_C_dom_sf"/>
</dbReference>
<sequence>MPDVPGLEPLVAGAPVLVAGGGVTGKAVLSALIRFGAVPTLCDDDPATLRRYANSGVATMTTSTSAERLAHYALVVTSPGFSPDTPLLAAAATEGVPIWGDVELAWRLDTAGYYGPPRRWLVVTGTNGKTTTTSMLHAMLTAAGRRSILCGNIGDPVLDVLAQPADLLAVELSSFQLHWAPSVRPEAGVVLNIAEDHLDWHSTMADYTAAKARVLGGRVAVVGLDDARAAALLNTAAAPVRVGFRLGEPAAGELGVRDGQLIDRAFADDLALLPVDSIPVPGPVGVLDALAAAALARSVDVPAEAIAEAIASFRVGRHRAEVVAVVDGITYVDDSKATNPHAAEASVLAYPRVVWVAGGLLKGASVAAAVARMAPHLVGAVLIGRDRREVAEALSRHAPDVPVVQVVTGEDADMNATAVVVGADVTEVKHSGDALGTSVMTAAVAAARDLARPGDTVLLAPAGASFDQFTGYADRGDAFAAAVRAATR</sequence>
<accession>A0A1Q4HUW5</accession>
<evidence type="ECO:0000256" key="4">
    <source>
        <dbReference type="ARBA" id="ARBA00022598"/>
    </source>
</evidence>
<keyword evidence="7 8" id="KW-0132">Cell division</keyword>
<dbReference type="AlphaFoldDB" id="A0A1Q4HUW5"/>
<dbReference type="InterPro" id="IPR013221">
    <property type="entry name" value="Mur_ligase_cen"/>
</dbReference>
<keyword evidence="4 7" id="KW-0436">Ligase</keyword>
<dbReference type="GO" id="GO:0008360">
    <property type="term" value="P:regulation of cell shape"/>
    <property type="evidence" value="ECO:0007669"/>
    <property type="project" value="UniProtKB-KW"/>
</dbReference>
<dbReference type="Gene3D" id="3.40.1190.10">
    <property type="entry name" value="Mur-like, catalytic domain"/>
    <property type="match status" value="1"/>
</dbReference>
<dbReference type="GO" id="GO:0051301">
    <property type="term" value="P:cell division"/>
    <property type="evidence" value="ECO:0007669"/>
    <property type="project" value="UniProtKB-KW"/>
</dbReference>
<protein>
    <recommendedName>
        <fullName evidence="7 8">UDP-N-acetylmuramoylalanine--D-glutamate ligase</fullName>
        <ecNumber evidence="7 8">6.3.2.9</ecNumber>
    </recommendedName>
    <alternativeName>
        <fullName evidence="7">D-glutamic acid-adding enzyme</fullName>
    </alternativeName>
    <alternativeName>
        <fullName evidence="7">UDP-N-acetylmuramoyl-L-alanyl-D-glutamate synthetase</fullName>
    </alternativeName>
</protein>
<comment type="caution">
    <text evidence="11">The sequence shown here is derived from an EMBL/GenBank/DDBJ whole genome shotgun (WGS) entry which is preliminary data.</text>
</comment>
<feature type="binding site" evidence="7">
    <location>
        <begin position="125"/>
        <end position="131"/>
    </location>
    <ligand>
        <name>ATP</name>
        <dbReference type="ChEBI" id="CHEBI:30616"/>
    </ligand>
</feature>
<dbReference type="GO" id="GO:0005524">
    <property type="term" value="F:ATP binding"/>
    <property type="evidence" value="ECO:0007669"/>
    <property type="project" value="UniProtKB-UniRule"/>
</dbReference>
<evidence type="ECO:0000256" key="2">
    <source>
        <dbReference type="ARBA" id="ARBA00004752"/>
    </source>
</evidence>
<feature type="domain" description="Mur ligase C-terminal" evidence="9">
    <location>
        <begin position="318"/>
        <end position="463"/>
    </location>
</feature>
<dbReference type="Proteomes" id="UP000186438">
    <property type="component" value="Unassembled WGS sequence"/>
</dbReference>
<dbReference type="GO" id="GO:0008764">
    <property type="term" value="F:UDP-N-acetylmuramoylalanine-D-glutamate ligase activity"/>
    <property type="evidence" value="ECO:0007669"/>
    <property type="project" value="UniProtKB-UniRule"/>
</dbReference>
<keyword evidence="5 7" id="KW-0547">Nucleotide-binding</keyword>
<proteinExistence type="inferred from homology"/>
<dbReference type="EMBL" id="MPNT01000011">
    <property type="protein sequence ID" value="OJZ73395.1"/>
    <property type="molecule type" value="Genomic_DNA"/>
</dbReference>
<keyword evidence="7 8" id="KW-0133">Cell shape</keyword>
<evidence type="ECO:0000259" key="10">
    <source>
        <dbReference type="Pfam" id="PF08245"/>
    </source>
</evidence>
<dbReference type="GO" id="GO:0005737">
    <property type="term" value="C:cytoplasm"/>
    <property type="evidence" value="ECO:0007669"/>
    <property type="project" value="UniProtKB-SubCell"/>
</dbReference>
<reference evidence="11 12" key="1">
    <citation type="submission" date="2016-11" db="EMBL/GenBank/DDBJ databases">
        <title>Genome sequences of unsequenced Mycobacteria.</title>
        <authorList>
            <person name="Greninger A.L."/>
            <person name="Fang F."/>
            <person name="Jerome K.R."/>
        </authorList>
    </citation>
    <scope>NUCLEOTIDE SEQUENCE [LARGE SCALE GENOMIC DNA]</scope>
    <source>
        <strain evidence="11 12">M11</strain>
    </source>
</reference>
<evidence type="ECO:0000313" key="12">
    <source>
        <dbReference type="Proteomes" id="UP000186438"/>
    </source>
</evidence>
<dbReference type="SUPFAM" id="SSF53244">
    <property type="entry name" value="MurD-like peptide ligases, peptide-binding domain"/>
    <property type="match status" value="1"/>
</dbReference>
<dbReference type="InterPro" id="IPR004101">
    <property type="entry name" value="Mur_ligase_C"/>
</dbReference>
<comment type="function">
    <text evidence="7 8">Cell wall formation. Catalyzes the addition of glutamate to the nucleotide precursor UDP-N-acetylmuramoyl-L-alanine (UMA).</text>
</comment>
<evidence type="ECO:0000259" key="9">
    <source>
        <dbReference type="Pfam" id="PF02875"/>
    </source>
</evidence>
<keyword evidence="7 8" id="KW-0961">Cell wall biogenesis/degradation</keyword>
<evidence type="ECO:0000256" key="1">
    <source>
        <dbReference type="ARBA" id="ARBA00004496"/>
    </source>
</evidence>
<keyword evidence="3 7" id="KW-0963">Cytoplasm</keyword>
<organism evidence="11 12">
    <name type="scientific">Mycobacterium paraffinicum</name>
    <dbReference type="NCBI Taxonomy" id="53378"/>
    <lineage>
        <taxon>Bacteria</taxon>
        <taxon>Bacillati</taxon>
        <taxon>Actinomycetota</taxon>
        <taxon>Actinomycetes</taxon>
        <taxon>Mycobacteriales</taxon>
        <taxon>Mycobacteriaceae</taxon>
        <taxon>Mycobacterium</taxon>
    </lineage>
</organism>
<dbReference type="PANTHER" id="PTHR43692">
    <property type="entry name" value="UDP-N-ACETYLMURAMOYLALANINE--D-GLUTAMATE LIGASE"/>
    <property type="match status" value="1"/>
</dbReference>
<dbReference type="Pfam" id="PF08245">
    <property type="entry name" value="Mur_ligase_M"/>
    <property type="match status" value="1"/>
</dbReference>
<dbReference type="InterPro" id="IPR036565">
    <property type="entry name" value="Mur-like_cat_sf"/>
</dbReference>
<dbReference type="STRING" id="53378.BRW65_14035"/>
<dbReference type="Gene3D" id="3.40.50.720">
    <property type="entry name" value="NAD(P)-binding Rossmann-like Domain"/>
    <property type="match status" value="1"/>
</dbReference>
<dbReference type="EC" id="6.3.2.9" evidence="7 8"/>
<evidence type="ECO:0000256" key="5">
    <source>
        <dbReference type="ARBA" id="ARBA00022741"/>
    </source>
</evidence>
<name>A0A1Q4HUW5_9MYCO</name>
<keyword evidence="7 8" id="KW-0131">Cell cycle</keyword>
<dbReference type="Gene3D" id="3.90.190.20">
    <property type="entry name" value="Mur ligase, C-terminal domain"/>
    <property type="match status" value="1"/>
</dbReference>
<evidence type="ECO:0000256" key="6">
    <source>
        <dbReference type="ARBA" id="ARBA00022840"/>
    </source>
</evidence>
<dbReference type="UniPathway" id="UPA00219"/>
<dbReference type="Pfam" id="PF21799">
    <property type="entry name" value="MurD-like_N"/>
    <property type="match status" value="1"/>
</dbReference>
<dbReference type="PANTHER" id="PTHR43692:SF1">
    <property type="entry name" value="UDP-N-ACETYLMURAMOYLALANINE--D-GLUTAMATE LIGASE"/>
    <property type="match status" value="1"/>
</dbReference>
<feature type="domain" description="Mur ligase central" evidence="10">
    <location>
        <begin position="123"/>
        <end position="240"/>
    </location>
</feature>
<keyword evidence="6 7" id="KW-0067">ATP-binding</keyword>